<reference evidence="1 2" key="1">
    <citation type="submission" date="2014-04" db="EMBL/GenBank/DDBJ databases">
        <title>Evolutionary Origins and Diversification of the Mycorrhizal Mutualists.</title>
        <authorList>
            <consortium name="DOE Joint Genome Institute"/>
            <consortium name="Mycorrhizal Genomics Consortium"/>
            <person name="Kohler A."/>
            <person name="Kuo A."/>
            <person name="Nagy L.G."/>
            <person name="Floudas D."/>
            <person name="Copeland A."/>
            <person name="Barry K.W."/>
            <person name="Cichocki N."/>
            <person name="Veneault-Fourrey C."/>
            <person name="LaButti K."/>
            <person name="Lindquist E.A."/>
            <person name="Lipzen A."/>
            <person name="Lundell T."/>
            <person name="Morin E."/>
            <person name="Murat C."/>
            <person name="Riley R."/>
            <person name="Ohm R."/>
            <person name="Sun H."/>
            <person name="Tunlid A."/>
            <person name="Henrissat B."/>
            <person name="Grigoriev I.V."/>
            <person name="Hibbett D.S."/>
            <person name="Martin F."/>
        </authorList>
    </citation>
    <scope>NUCLEOTIDE SEQUENCE [LARGE SCALE GENOMIC DNA]</scope>
    <source>
        <strain evidence="1 2">Koide BX008</strain>
    </source>
</reference>
<dbReference type="Proteomes" id="UP000054549">
    <property type="component" value="Unassembled WGS sequence"/>
</dbReference>
<sequence length="99" mass="11230">MKRRGICVSLHCLRGTIWYDEPNFDLEPGNINLHYTFIINLVCQARIDTRTGDTDVIVLLSSFCSAVVDALCAVQQRECIRWARMANNSTLAVFDFSSE</sequence>
<proteinExistence type="predicted"/>
<keyword evidence="2" id="KW-1185">Reference proteome</keyword>
<protein>
    <submittedName>
        <fullName evidence="1">Uncharacterized protein</fullName>
    </submittedName>
</protein>
<dbReference type="EMBL" id="KN818329">
    <property type="protein sequence ID" value="KIL58817.1"/>
    <property type="molecule type" value="Genomic_DNA"/>
</dbReference>
<accession>A0A0C2WBX1</accession>
<dbReference type="HOGENOM" id="CLU_2319784_0_0_1"/>
<gene>
    <name evidence="1" type="ORF">M378DRAFT_293247</name>
</gene>
<evidence type="ECO:0000313" key="1">
    <source>
        <dbReference type="EMBL" id="KIL58817.1"/>
    </source>
</evidence>
<dbReference type="InParanoid" id="A0A0C2WBX1"/>
<organism evidence="1 2">
    <name type="scientific">Amanita muscaria (strain Koide BX008)</name>
    <dbReference type="NCBI Taxonomy" id="946122"/>
    <lineage>
        <taxon>Eukaryota</taxon>
        <taxon>Fungi</taxon>
        <taxon>Dikarya</taxon>
        <taxon>Basidiomycota</taxon>
        <taxon>Agaricomycotina</taxon>
        <taxon>Agaricomycetes</taxon>
        <taxon>Agaricomycetidae</taxon>
        <taxon>Agaricales</taxon>
        <taxon>Pluteineae</taxon>
        <taxon>Amanitaceae</taxon>
        <taxon>Amanita</taxon>
    </lineage>
</organism>
<dbReference type="AlphaFoldDB" id="A0A0C2WBX1"/>
<evidence type="ECO:0000313" key="2">
    <source>
        <dbReference type="Proteomes" id="UP000054549"/>
    </source>
</evidence>
<name>A0A0C2WBX1_AMAMK</name>